<evidence type="ECO:0000259" key="9">
    <source>
        <dbReference type="Pfam" id="PF09335"/>
    </source>
</evidence>
<sequence>MWPMHTITDWLRGLSGPVEYAAVGGMVFAEDALFFSFFIPGETAAVLGGFLAHQGEVSLGWMVLVVVCAAILGDSAGYEIGRHLGPPILRTRPLRRHAKQVDTVQDLIRRRGPAAVFIGRFIAFVRPLVPSLAGVSRMPYGRFLFYNALGGIAWGVGFTLLGYFAGAAYTRVEGTVGRVTTIVIAVIVAVALLAWFLRRHHSRGRGPSGDRSDGNSDETSDEPPGERSAPPSGAPSDETSQRPAHETSDAPSDETSDEPSDDRSGPEH</sequence>
<dbReference type="GO" id="GO:0005886">
    <property type="term" value="C:plasma membrane"/>
    <property type="evidence" value="ECO:0007669"/>
    <property type="project" value="UniProtKB-SubCell"/>
</dbReference>
<feature type="region of interest" description="Disordered" evidence="8">
    <location>
        <begin position="202"/>
        <end position="268"/>
    </location>
</feature>
<keyword evidence="6 7" id="KW-0472">Membrane</keyword>
<dbReference type="PANTHER" id="PTHR30353">
    <property type="entry name" value="INNER MEMBRANE PROTEIN DEDA-RELATED"/>
    <property type="match status" value="1"/>
</dbReference>
<evidence type="ECO:0000256" key="7">
    <source>
        <dbReference type="RuleBase" id="RU367016"/>
    </source>
</evidence>
<evidence type="ECO:0000256" key="4">
    <source>
        <dbReference type="ARBA" id="ARBA00022692"/>
    </source>
</evidence>
<feature type="transmembrane region" description="Helical" evidence="7">
    <location>
        <begin position="176"/>
        <end position="197"/>
    </location>
</feature>
<feature type="compositionally biased region" description="Acidic residues" evidence="8">
    <location>
        <begin position="251"/>
        <end position="260"/>
    </location>
</feature>
<name>A0A1E7NFK0_KITAU</name>
<feature type="transmembrane region" description="Helical" evidence="7">
    <location>
        <begin position="143"/>
        <end position="164"/>
    </location>
</feature>
<dbReference type="AlphaFoldDB" id="A0A1E7NFK0"/>
<dbReference type="InterPro" id="IPR032816">
    <property type="entry name" value="VTT_dom"/>
</dbReference>
<feature type="domain" description="VTT" evidence="9">
    <location>
        <begin position="39"/>
        <end position="163"/>
    </location>
</feature>
<keyword evidence="11" id="KW-1185">Reference proteome</keyword>
<feature type="compositionally biased region" description="Basic and acidic residues" evidence="8">
    <location>
        <begin position="239"/>
        <end position="248"/>
    </location>
</feature>
<keyword evidence="3 7" id="KW-1003">Cell membrane</keyword>
<gene>
    <name evidence="10" type="ORF">HS99_0000655</name>
</gene>
<dbReference type="InterPro" id="IPR032818">
    <property type="entry name" value="DedA-like"/>
</dbReference>
<dbReference type="PANTHER" id="PTHR30353:SF15">
    <property type="entry name" value="INNER MEMBRANE PROTEIN YABI"/>
    <property type="match status" value="1"/>
</dbReference>
<evidence type="ECO:0000256" key="2">
    <source>
        <dbReference type="ARBA" id="ARBA00010792"/>
    </source>
</evidence>
<organism evidence="10 11">
    <name type="scientific">Kitasatospora aureofaciens</name>
    <name type="common">Streptomyces aureofaciens</name>
    <dbReference type="NCBI Taxonomy" id="1894"/>
    <lineage>
        <taxon>Bacteria</taxon>
        <taxon>Bacillati</taxon>
        <taxon>Actinomycetota</taxon>
        <taxon>Actinomycetes</taxon>
        <taxon>Kitasatosporales</taxon>
        <taxon>Streptomycetaceae</taxon>
        <taxon>Kitasatospora</taxon>
    </lineage>
</organism>
<evidence type="ECO:0000256" key="1">
    <source>
        <dbReference type="ARBA" id="ARBA00004651"/>
    </source>
</evidence>
<dbReference type="Pfam" id="PF09335">
    <property type="entry name" value="VTT_dom"/>
    <property type="match status" value="1"/>
</dbReference>
<dbReference type="Proteomes" id="UP000037395">
    <property type="component" value="Unassembled WGS sequence"/>
</dbReference>
<accession>A0A1E7NFK0</accession>
<evidence type="ECO:0000256" key="6">
    <source>
        <dbReference type="ARBA" id="ARBA00023136"/>
    </source>
</evidence>
<evidence type="ECO:0000313" key="11">
    <source>
        <dbReference type="Proteomes" id="UP000037395"/>
    </source>
</evidence>
<reference evidence="10" key="1">
    <citation type="submission" date="2016-08" db="EMBL/GenBank/DDBJ databases">
        <title>Sequencing, Assembly and Comparative Genomics of S. aureofaciens ATCC 10762.</title>
        <authorList>
            <person name="Gradnigo J.S."/>
            <person name="Johnson N."/>
            <person name="Somerville G.A."/>
        </authorList>
    </citation>
    <scope>NUCLEOTIDE SEQUENCE [LARGE SCALE GENOMIC DNA]</scope>
    <source>
        <strain evidence="10">ATCC 10762</strain>
    </source>
</reference>
<evidence type="ECO:0000256" key="3">
    <source>
        <dbReference type="ARBA" id="ARBA00022475"/>
    </source>
</evidence>
<evidence type="ECO:0000256" key="5">
    <source>
        <dbReference type="ARBA" id="ARBA00022989"/>
    </source>
</evidence>
<comment type="caution">
    <text evidence="10">The sequence shown here is derived from an EMBL/GenBank/DDBJ whole genome shotgun (WGS) entry which is preliminary data.</text>
</comment>
<protein>
    <recommendedName>
        <fullName evidence="9">VTT domain-containing protein</fullName>
    </recommendedName>
</protein>
<dbReference type="EMBL" id="JPRF03000001">
    <property type="protein sequence ID" value="OEV39263.1"/>
    <property type="molecule type" value="Genomic_DNA"/>
</dbReference>
<feature type="transmembrane region" description="Helical" evidence="7">
    <location>
        <begin position="20"/>
        <end position="39"/>
    </location>
</feature>
<proteinExistence type="inferred from homology"/>
<keyword evidence="5 7" id="KW-1133">Transmembrane helix</keyword>
<comment type="subcellular location">
    <subcellularLocation>
        <location evidence="1 7">Cell membrane</location>
        <topology evidence="1 7">Multi-pass membrane protein</topology>
    </subcellularLocation>
</comment>
<evidence type="ECO:0000256" key="8">
    <source>
        <dbReference type="SAM" id="MobiDB-lite"/>
    </source>
</evidence>
<comment type="similarity">
    <text evidence="2 7">Belongs to the DedA family.</text>
</comment>
<keyword evidence="4 7" id="KW-0812">Transmembrane</keyword>
<evidence type="ECO:0000313" key="10">
    <source>
        <dbReference type="EMBL" id="OEV39263.1"/>
    </source>
</evidence>
<feature type="transmembrane region" description="Helical" evidence="7">
    <location>
        <begin position="59"/>
        <end position="80"/>
    </location>
</feature>